<reference evidence="2 4" key="1">
    <citation type="submission" date="2016-01" db="EMBL/GenBank/DDBJ databases">
        <title>Draft Genome Sequences of Seven Thermophilic Sporeformers Isolated from Foods.</title>
        <authorList>
            <person name="Berendsen E.M."/>
            <person name="Wells-Bennik M.H."/>
            <person name="Krawcyk A.O."/>
            <person name="De Jong A."/>
            <person name="Holsappel S."/>
            <person name="Eijlander R.T."/>
            <person name="Kuipers O.P."/>
        </authorList>
    </citation>
    <scope>NUCLEOTIDE SEQUENCE [LARGE SCALE GENOMIC DNA]</scope>
    <source>
        <strain evidence="2 4">B4109</strain>
    </source>
</reference>
<dbReference type="AlphaFoldDB" id="A0A0K9I077"/>
<evidence type="ECO:0000313" key="3">
    <source>
        <dbReference type="EMBL" id="RLQ13642.1"/>
    </source>
</evidence>
<evidence type="ECO:0000313" key="1">
    <source>
        <dbReference type="EMBL" id="KAF6511645.1"/>
    </source>
</evidence>
<dbReference type="EMBL" id="LUCS01000018">
    <property type="protein sequence ID" value="KAF6511645.1"/>
    <property type="molecule type" value="Genomic_DNA"/>
</dbReference>
<dbReference type="EMBL" id="RCTJ01000036">
    <property type="protein sequence ID" value="RLQ13642.1"/>
    <property type="molecule type" value="Genomic_DNA"/>
</dbReference>
<comment type="caution">
    <text evidence="3">The sequence shown here is derived from an EMBL/GenBank/DDBJ whole genome shotgun (WGS) entry which is preliminary data.</text>
</comment>
<dbReference type="EMBL" id="LQYV01000053">
    <property type="protein sequence ID" value="KYD27392.1"/>
    <property type="molecule type" value="Genomic_DNA"/>
</dbReference>
<reference evidence="3 5" key="3">
    <citation type="submission" date="2018-10" db="EMBL/GenBank/DDBJ databases">
        <title>Geobacillus stearothermophilus in processing lines of powdered infant formula.</title>
        <authorList>
            <person name="Rhee M.S."/>
            <person name="Choi I.-G."/>
            <person name="Cho T.J."/>
            <person name="Park B."/>
        </authorList>
    </citation>
    <scope>NUCLEOTIDE SEQUENCE [LARGE SCALE GENOMIC DNA]</scope>
    <source>
        <strain evidence="3 5">FHS-PPGT130</strain>
    </source>
</reference>
<dbReference type="Proteomes" id="UP000773850">
    <property type="component" value="Unassembled WGS sequence"/>
</dbReference>
<dbReference type="PATRIC" id="fig|1422.14.peg.860"/>
<evidence type="ECO:0000313" key="6">
    <source>
        <dbReference type="Proteomes" id="UP000773850"/>
    </source>
</evidence>
<evidence type="ECO:0000313" key="2">
    <source>
        <dbReference type="EMBL" id="KYD27392.1"/>
    </source>
</evidence>
<evidence type="ECO:0000313" key="4">
    <source>
        <dbReference type="Proteomes" id="UP000075424"/>
    </source>
</evidence>
<reference evidence="1 6" key="2">
    <citation type="submission" date="2016-03" db="EMBL/GenBank/DDBJ databases">
        <title>Spore heat resistance.</title>
        <authorList>
            <person name="Boekhorst J."/>
            <person name="Berendsen E.M."/>
            <person name="Wells-Bennik M.H."/>
            <person name="Kuipers O.P."/>
        </authorList>
    </citation>
    <scope>NUCLEOTIDE SEQUENCE [LARGE SCALE GENOMIC DNA]</scope>
    <source>
        <strain evidence="1 6">GS8</strain>
    </source>
</reference>
<protein>
    <submittedName>
        <fullName evidence="3">Uncharacterized protein</fullName>
    </submittedName>
</protein>
<organism evidence="3 5">
    <name type="scientific">Geobacillus stearothermophilus</name>
    <name type="common">Bacillus stearothermophilus</name>
    <dbReference type="NCBI Taxonomy" id="1422"/>
    <lineage>
        <taxon>Bacteria</taxon>
        <taxon>Bacillati</taxon>
        <taxon>Bacillota</taxon>
        <taxon>Bacilli</taxon>
        <taxon>Bacillales</taxon>
        <taxon>Anoxybacillaceae</taxon>
        <taxon>Geobacillus</taxon>
    </lineage>
</organism>
<accession>A0A0K9I077</accession>
<name>A0A0K9I077_GEOSE</name>
<dbReference type="Proteomes" id="UP000266922">
    <property type="component" value="Unassembled WGS sequence"/>
</dbReference>
<proteinExistence type="predicted"/>
<gene>
    <name evidence="2" type="ORF">B4109_1520</name>
    <name evidence="3" type="ORF">D9548_10370</name>
    <name evidence="1" type="ORF">GS8_1221</name>
</gene>
<dbReference type="Proteomes" id="UP000075424">
    <property type="component" value="Unassembled WGS sequence"/>
</dbReference>
<evidence type="ECO:0000313" key="5">
    <source>
        <dbReference type="Proteomes" id="UP000266922"/>
    </source>
</evidence>
<keyword evidence="6" id="KW-1185">Reference proteome</keyword>
<sequence length="73" mass="8345">MSRVFWGHLRLPLFQIGSQIISPSEREEKRDGKASIQTTDRRYSFEHKKGVPPTIGTPFSSFCHSVLCHAKQT</sequence>